<dbReference type="InterPro" id="IPR002659">
    <property type="entry name" value="Glyco_trans_31"/>
</dbReference>
<dbReference type="PANTHER" id="PTHR11214:SF3">
    <property type="entry name" value="BETA-1,3-GALACTOSYLTRANSFERASE 6"/>
    <property type="match status" value="1"/>
</dbReference>
<organism evidence="11 12">
    <name type="scientific">Limulus polyphemus</name>
    <name type="common">Atlantic horseshoe crab</name>
    <dbReference type="NCBI Taxonomy" id="6850"/>
    <lineage>
        <taxon>Eukaryota</taxon>
        <taxon>Metazoa</taxon>
        <taxon>Ecdysozoa</taxon>
        <taxon>Arthropoda</taxon>
        <taxon>Chelicerata</taxon>
        <taxon>Merostomata</taxon>
        <taxon>Xiphosura</taxon>
        <taxon>Limulidae</taxon>
        <taxon>Limulus</taxon>
    </lineage>
</organism>
<evidence type="ECO:0000256" key="4">
    <source>
        <dbReference type="ARBA" id="ARBA00022679"/>
    </source>
</evidence>
<dbReference type="GeneID" id="106473282"/>
<gene>
    <name evidence="12" type="primary">LOC106473282</name>
</gene>
<evidence type="ECO:0000256" key="10">
    <source>
        <dbReference type="RuleBase" id="RU363063"/>
    </source>
</evidence>
<evidence type="ECO:0000256" key="2">
    <source>
        <dbReference type="ARBA" id="ARBA00008661"/>
    </source>
</evidence>
<comment type="similarity">
    <text evidence="2 10">Belongs to the glycosyltransferase 31 family.</text>
</comment>
<evidence type="ECO:0000256" key="3">
    <source>
        <dbReference type="ARBA" id="ARBA00022676"/>
    </source>
</evidence>
<reference evidence="12" key="1">
    <citation type="submission" date="2025-08" db="UniProtKB">
        <authorList>
            <consortium name="RefSeq"/>
        </authorList>
    </citation>
    <scope>IDENTIFICATION</scope>
    <source>
        <tissue evidence="12">Muscle</tissue>
    </source>
</reference>
<keyword evidence="11" id="KW-1185">Reference proteome</keyword>
<dbReference type="Pfam" id="PF01762">
    <property type="entry name" value="Galactosyl_T"/>
    <property type="match status" value="1"/>
</dbReference>
<keyword evidence="5" id="KW-0812">Transmembrane</keyword>
<dbReference type="PANTHER" id="PTHR11214">
    <property type="entry name" value="BETA-1,3-N-ACETYLGLUCOSAMINYLTRANSFERASE"/>
    <property type="match status" value="1"/>
</dbReference>
<dbReference type="Proteomes" id="UP000694941">
    <property type="component" value="Unplaced"/>
</dbReference>
<dbReference type="RefSeq" id="XP_013789420.1">
    <property type="nucleotide sequence ID" value="XM_013933966.2"/>
</dbReference>
<dbReference type="EC" id="2.4.1.-" evidence="10"/>
<evidence type="ECO:0000256" key="6">
    <source>
        <dbReference type="ARBA" id="ARBA00022968"/>
    </source>
</evidence>
<keyword evidence="6" id="KW-0735">Signal-anchor</keyword>
<keyword evidence="3 10" id="KW-0328">Glycosyltransferase</keyword>
<keyword evidence="7" id="KW-1133">Transmembrane helix</keyword>
<evidence type="ECO:0000313" key="12">
    <source>
        <dbReference type="RefSeq" id="XP_013789420.1"/>
    </source>
</evidence>
<evidence type="ECO:0000256" key="9">
    <source>
        <dbReference type="ARBA" id="ARBA00023136"/>
    </source>
</evidence>
<comment type="subcellular location">
    <subcellularLocation>
        <location evidence="1 10">Golgi apparatus membrane</location>
        <topology evidence="1 10">Single-pass type II membrane protein</topology>
    </subcellularLocation>
</comment>
<evidence type="ECO:0000313" key="11">
    <source>
        <dbReference type="Proteomes" id="UP000694941"/>
    </source>
</evidence>
<keyword evidence="9" id="KW-0472">Membrane</keyword>
<keyword evidence="8 10" id="KW-0333">Golgi apparatus</keyword>
<keyword evidence="4" id="KW-0808">Transferase</keyword>
<evidence type="ECO:0000256" key="7">
    <source>
        <dbReference type="ARBA" id="ARBA00022989"/>
    </source>
</evidence>
<evidence type="ECO:0000256" key="1">
    <source>
        <dbReference type="ARBA" id="ARBA00004323"/>
    </source>
</evidence>
<name>A0ABM1BVE4_LIMPO</name>
<sequence>MLYLRRTSRCLPPQRLLLLCFVVLVSLIIGYQLGKLQHQLEPHVLRESKKTESFLVVLVFSAPENLNKREVIRQTWLNTYRGKEVLHLFVIGKAMISPDVWKQLEVENSKYQDLLLLEDVKDSYFSLTSKLLSALAWLSENIYFSYVFKADDDTFAQLDIMLDELKRASASLYWGFFDGRARVKQSGKWAERDWVLCDLYLPHALGGGYVLSSDLVSFVAKNKEFLTLYKSEDVSLGTWLAPVNVHRKHDPRFDTEHISRGCFNSYIVTHKQSVEQMKEKYNSLKQNGKLCALEVRSRYSYIYNWGVPPSKCCVRNETKIP</sequence>
<proteinExistence type="inferred from homology"/>
<protein>
    <recommendedName>
        <fullName evidence="10">Hexosyltransferase</fullName>
        <ecNumber evidence="10">2.4.1.-</ecNumber>
    </recommendedName>
</protein>
<accession>A0ABM1BVE4</accession>
<dbReference type="Gene3D" id="3.90.550.50">
    <property type="match status" value="1"/>
</dbReference>
<evidence type="ECO:0000256" key="5">
    <source>
        <dbReference type="ARBA" id="ARBA00022692"/>
    </source>
</evidence>
<evidence type="ECO:0000256" key="8">
    <source>
        <dbReference type="ARBA" id="ARBA00023034"/>
    </source>
</evidence>